<dbReference type="GO" id="GO:0015628">
    <property type="term" value="P:protein secretion by the type II secretion system"/>
    <property type="evidence" value="ECO:0007669"/>
    <property type="project" value="InterPro"/>
</dbReference>
<dbReference type="GO" id="GO:0005886">
    <property type="term" value="C:plasma membrane"/>
    <property type="evidence" value="ECO:0007669"/>
    <property type="project" value="UniProtKB-SubCell"/>
</dbReference>
<evidence type="ECO:0000256" key="10">
    <source>
        <dbReference type="ARBA" id="ARBA00030775"/>
    </source>
</evidence>
<comment type="caution">
    <text evidence="13">The sequence shown here is derived from an EMBL/GenBank/DDBJ whole genome shotgun (WGS) entry which is preliminary data.</text>
</comment>
<dbReference type="AlphaFoldDB" id="A0A1S1N8N1"/>
<evidence type="ECO:0000313" key="13">
    <source>
        <dbReference type="EMBL" id="OHU95048.1"/>
    </source>
</evidence>
<dbReference type="Proteomes" id="UP000180253">
    <property type="component" value="Unassembled WGS sequence"/>
</dbReference>
<dbReference type="EMBL" id="MNAN01000032">
    <property type="protein sequence ID" value="OHU95048.1"/>
    <property type="molecule type" value="Genomic_DNA"/>
</dbReference>
<evidence type="ECO:0000256" key="5">
    <source>
        <dbReference type="ARBA" id="ARBA00022519"/>
    </source>
</evidence>
<feature type="transmembrane region" description="Helical" evidence="11">
    <location>
        <begin position="12"/>
        <end position="35"/>
    </location>
</feature>
<dbReference type="STRING" id="327939.BIW53_13645"/>
<evidence type="ECO:0000256" key="8">
    <source>
        <dbReference type="ARBA" id="ARBA00023136"/>
    </source>
</evidence>
<dbReference type="InterPro" id="IPR045584">
    <property type="entry name" value="Pilin-like"/>
</dbReference>
<keyword evidence="4" id="KW-0488">Methylation</keyword>
<keyword evidence="14" id="KW-1185">Reference proteome</keyword>
<evidence type="ECO:0000256" key="6">
    <source>
        <dbReference type="ARBA" id="ARBA00022692"/>
    </source>
</evidence>
<evidence type="ECO:0000259" key="12">
    <source>
        <dbReference type="Pfam" id="PF12019"/>
    </source>
</evidence>
<keyword evidence="8 11" id="KW-0472">Membrane</keyword>
<evidence type="ECO:0000256" key="3">
    <source>
        <dbReference type="ARBA" id="ARBA00022475"/>
    </source>
</evidence>
<feature type="domain" description="General secretion pathway GspH" evidence="12">
    <location>
        <begin position="50"/>
        <end position="164"/>
    </location>
</feature>
<dbReference type="SUPFAM" id="SSF54523">
    <property type="entry name" value="Pili subunits"/>
    <property type="match status" value="1"/>
</dbReference>
<keyword evidence="3" id="KW-1003">Cell membrane</keyword>
<organism evidence="13 14">
    <name type="scientific">Pseudoalteromonas byunsanensis</name>
    <dbReference type="NCBI Taxonomy" id="327939"/>
    <lineage>
        <taxon>Bacteria</taxon>
        <taxon>Pseudomonadati</taxon>
        <taxon>Pseudomonadota</taxon>
        <taxon>Gammaproteobacteria</taxon>
        <taxon>Alteromonadales</taxon>
        <taxon>Pseudoalteromonadaceae</taxon>
        <taxon>Pseudoalteromonas</taxon>
    </lineage>
</organism>
<dbReference type="InterPro" id="IPR022346">
    <property type="entry name" value="T2SS_GspH"/>
</dbReference>
<keyword evidence="7 11" id="KW-1133">Transmembrane helix</keyword>
<dbReference type="Gene3D" id="3.55.40.10">
    <property type="entry name" value="minor pseudopilin epsh domain"/>
    <property type="match status" value="1"/>
</dbReference>
<keyword evidence="5" id="KW-0997">Cell inner membrane</keyword>
<sequence>MDIVMHSKTAGVTLFETLVTMAIMAVLLTLALASYGEIVSEHRPEYTLKRIKHALSLAKAHASASGTQATVCHLDRNRCSDNQWHKSITVFIDRGEPTIFDANDKRLYELEPIHAADTLIYPRRAIVFTRDGSIKGFTNGTFVYCLPEHQGLSSGLEMSISNSGRARLRDTKKCPL</sequence>
<name>A0A1S1N8N1_9GAMM</name>
<dbReference type="OrthoDB" id="6315619at2"/>
<proteinExistence type="inferred from homology"/>
<gene>
    <name evidence="13" type="ORF">BIW53_13645</name>
</gene>
<comment type="similarity">
    <text evidence="9">Belongs to the GSP H family.</text>
</comment>
<evidence type="ECO:0000256" key="4">
    <source>
        <dbReference type="ARBA" id="ARBA00022481"/>
    </source>
</evidence>
<protein>
    <recommendedName>
        <fullName evidence="2">Type II secretion system protein H</fullName>
    </recommendedName>
    <alternativeName>
        <fullName evidence="10">General secretion pathway protein H</fullName>
    </alternativeName>
</protein>
<evidence type="ECO:0000256" key="9">
    <source>
        <dbReference type="ARBA" id="ARBA00025772"/>
    </source>
</evidence>
<evidence type="ECO:0000256" key="7">
    <source>
        <dbReference type="ARBA" id="ARBA00022989"/>
    </source>
</evidence>
<accession>A0A1S1N8N1</accession>
<evidence type="ECO:0000313" key="14">
    <source>
        <dbReference type="Proteomes" id="UP000180253"/>
    </source>
</evidence>
<evidence type="ECO:0000256" key="11">
    <source>
        <dbReference type="SAM" id="Phobius"/>
    </source>
</evidence>
<evidence type="ECO:0000256" key="1">
    <source>
        <dbReference type="ARBA" id="ARBA00004377"/>
    </source>
</evidence>
<comment type="subcellular location">
    <subcellularLocation>
        <location evidence="1">Cell inner membrane</location>
        <topology evidence="1">Single-pass membrane protein</topology>
    </subcellularLocation>
</comment>
<dbReference type="InterPro" id="IPR012902">
    <property type="entry name" value="N_methyl_site"/>
</dbReference>
<reference evidence="13 14" key="1">
    <citation type="submission" date="2016-10" db="EMBL/GenBank/DDBJ databases">
        <title>Pseudoalteromonas amylolytica sp. nov., isolated from the surface seawater.</title>
        <authorList>
            <person name="Wu Y.-H."/>
            <person name="Cheng H."/>
            <person name="Jin X.-B."/>
            <person name="Wang C.-S."/>
            <person name="Xu X.-W."/>
        </authorList>
    </citation>
    <scope>NUCLEOTIDE SEQUENCE [LARGE SCALE GENOMIC DNA]</scope>
    <source>
        <strain evidence="13 14">JCM 12483</strain>
    </source>
</reference>
<evidence type="ECO:0000256" key="2">
    <source>
        <dbReference type="ARBA" id="ARBA00021549"/>
    </source>
</evidence>
<dbReference type="Pfam" id="PF07963">
    <property type="entry name" value="N_methyl"/>
    <property type="match status" value="1"/>
</dbReference>
<dbReference type="GO" id="GO:0015627">
    <property type="term" value="C:type II protein secretion system complex"/>
    <property type="evidence" value="ECO:0007669"/>
    <property type="project" value="InterPro"/>
</dbReference>
<keyword evidence="6 11" id="KW-0812">Transmembrane</keyword>
<dbReference type="Pfam" id="PF12019">
    <property type="entry name" value="GspH"/>
    <property type="match status" value="1"/>
</dbReference>